<reference evidence="2" key="2">
    <citation type="submission" date="2021-03" db="EMBL/GenBank/DDBJ databases">
        <authorList>
            <person name="Artuso I."/>
            <person name="Turrini P."/>
            <person name="Pirolo M."/>
            <person name="Lugli G.A."/>
            <person name="Ventura M."/>
            <person name="Visca P."/>
        </authorList>
    </citation>
    <scope>NUCLEOTIDE SEQUENCE</scope>
    <source>
        <strain evidence="2">LMG 26462</strain>
    </source>
</reference>
<comment type="caution">
    <text evidence="2">The sequence shown here is derived from an EMBL/GenBank/DDBJ whole genome shotgun (WGS) entry which is preliminary data.</text>
</comment>
<keyword evidence="1" id="KW-0812">Transmembrane</keyword>
<dbReference type="AlphaFoldDB" id="A0A9X1A9A5"/>
<name>A0A9X1A9A5_9HYPH</name>
<sequence>MSDQKHFGMDIDMKMSLGNMIVIGTLLASIIFGWANFRSDIEANRLATAANTTRIERLEIQSGEMKDRLTRMEVTLQNVSMQIDRAVRLLEKSGNPTAP</sequence>
<gene>
    <name evidence="2" type="ORF">J1C56_08965</name>
</gene>
<evidence type="ECO:0000256" key="1">
    <source>
        <dbReference type="SAM" id="Phobius"/>
    </source>
</evidence>
<protein>
    <submittedName>
        <fullName evidence="2">Uncharacterized protein</fullName>
    </submittedName>
</protein>
<keyword evidence="1" id="KW-0472">Membrane</keyword>
<evidence type="ECO:0000313" key="3">
    <source>
        <dbReference type="Proteomes" id="UP001138921"/>
    </source>
</evidence>
<keyword evidence="3" id="KW-1185">Reference proteome</keyword>
<proteinExistence type="predicted"/>
<organism evidence="2 3">
    <name type="scientific">Aminobacter anthyllidis</name>
    <dbReference type="NCBI Taxonomy" id="1035067"/>
    <lineage>
        <taxon>Bacteria</taxon>
        <taxon>Pseudomonadati</taxon>
        <taxon>Pseudomonadota</taxon>
        <taxon>Alphaproteobacteria</taxon>
        <taxon>Hyphomicrobiales</taxon>
        <taxon>Phyllobacteriaceae</taxon>
        <taxon>Aminobacter</taxon>
    </lineage>
</organism>
<feature type="transmembrane region" description="Helical" evidence="1">
    <location>
        <begin position="20"/>
        <end position="37"/>
    </location>
</feature>
<accession>A0A9X1A9A5</accession>
<dbReference type="RefSeq" id="WP_214388012.1">
    <property type="nucleotide sequence ID" value="NZ_JAFLWW010000002.1"/>
</dbReference>
<reference evidence="2" key="1">
    <citation type="journal article" date="2021" name="Microorganisms">
        <title>Phylogenomic Reconstruction and Metabolic Potential of the Genus Aminobacter.</title>
        <authorList>
            <person name="Artuso I."/>
            <person name="Turrini P."/>
            <person name="Pirolo M."/>
            <person name="Lugli G.A."/>
            <person name="Ventura M."/>
            <person name="Visca P."/>
        </authorList>
    </citation>
    <scope>NUCLEOTIDE SEQUENCE</scope>
    <source>
        <strain evidence="2">LMG 26462</strain>
    </source>
</reference>
<keyword evidence="1" id="KW-1133">Transmembrane helix</keyword>
<dbReference type="EMBL" id="JAFLWW010000002">
    <property type="protein sequence ID" value="MBT1155721.1"/>
    <property type="molecule type" value="Genomic_DNA"/>
</dbReference>
<evidence type="ECO:0000313" key="2">
    <source>
        <dbReference type="EMBL" id="MBT1155721.1"/>
    </source>
</evidence>
<dbReference type="Proteomes" id="UP001138921">
    <property type="component" value="Unassembled WGS sequence"/>
</dbReference>